<comment type="subcellular location">
    <subcellularLocation>
        <location evidence="1">Nucleus</location>
    </subcellularLocation>
</comment>
<comment type="similarity">
    <text evidence="2">Belongs to the JARID1 histone demethylase family.</text>
</comment>
<keyword evidence="4" id="KW-0539">Nucleus</keyword>
<dbReference type="OrthoDB" id="1667110at2759"/>
<name>A0A7J7MRG8_9MAGN</name>
<dbReference type="GO" id="GO:0032454">
    <property type="term" value="F:histone H3K9 demethylase activity"/>
    <property type="evidence" value="ECO:0007669"/>
    <property type="project" value="InterPro"/>
</dbReference>
<dbReference type="AlphaFoldDB" id="A0A7J7MRG8"/>
<evidence type="ECO:0000256" key="4">
    <source>
        <dbReference type="ARBA" id="ARBA00023242"/>
    </source>
</evidence>
<keyword evidence="3" id="KW-0479">Metal-binding</keyword>
<organism evidence="6 7">
    <name type="scientific">Kingdonia uniflora</name>
    <dbReference type="NCBI Taxonomy" id="39325"/>
    <lineage>
        <taxon>Eukaryota</taxon>
        <taxon>Viridiplantae</taxon>
        <taxon>Streptophyta</taxon>
        <taxon>Embryophyta</taxon>
        <taxon>Tracheophyta</taxon>
        <taxon>Spermatophyta</taxon>
        <taxon>Magnoliopsida</taxon>
        <taxon>Ranunculales</taxon>
        <taxon>Circaeasteraceae</taxon>
        <taxon>Kingdonia</taxon>
    </lineage>
</organism>
<dbReference type="GO" id="GO:0000118">
    <property type="term" value="C:histone deacetylase complex"/>
    <property type="evidence" value="ECO:0007669"/>
    <property type="project" value="TreeGrafter"/>
</dbReference>
<dbReference type="GO" id="GO:0046872">
    <property type="term" value="F:metal ion binding"/>
    <property type="evidence" value="ECO:0007669"/>
    <property type="project" value="UniProtKB-KW"/>
</dbReference>
<dbReference type="Proteomes" id="UP000541444">
    <property type="component" value="Unassembled WGS sequence"/>
</dbReference>
<reference evidence="6 7" key="1">
    <citation type="journal article" date="2020" name="IScience">
        <title>Genome Sequencing of the Endangered Kingdonia uniflora (Circaeasteraceae, Ranunculales) Reveals Potential Mechanisms of Evolutionary Specialization.</title>
        <authorList>
            <person name="Sun Y."/>
            <person name="Deng T."/>
            <person name="Zhang A."/>
            <person name="Moore M.J."/>
            <person name="Landis J.B."/>
            <person name="Lin N."/>
            <person name="Zhang H."/>
            <person name="Zhang X."/>
            <person name="Huang J."/>
            <person name="Zhang X."/>
            <person name="Sun H."/>
            <person name="Wang H."/>
        </authorList>
    </citation>
    <scope>NUCLEOTIDE SEQUENCE [LARGE SCALE GENOMIC DNA]</scope>
    <source>
        <strain evidence="6">TB1705</strain>
        <tissue evidence="6">Leaf</tissue>
    </source>
</reference>
<dbReference type="GO" id="GO:0003712">
    <property type="term" value="F:transcription coregulator activity"/>
    <property type="evidence" value="ECO:0007669"/>
    <property type="project" value="TreeGrafter"/>
</dbReference>
<dbReference type="GO" id="GO:0006357">
    <property type="term" value="P:regulation of transcription by RNA polymerase II"/>
    <property type="evidence" value="ECO:0007669"/>
    <property type="project" value="TreeGrafter"/>
</dbReference>
<protein>
    <submittedName>
        <fullName evidence="6">Uncharacterized protein</fullName>
    </submittedName>
</protein>
<proteinExistence type="inferred from homology"/>
<dbReference type="PANTHER" id="PTHR12549:SF51">
    <property type="entry name" value="JMJC DOMAIN-CONTAINING PROTEIN"/>
    <property type="match status" value="1"/>
</dbReference>
<dbReference type="EMBL" id="JACGCM010001275">
    <property type="protein sequence ID" value="KAF6157372.1"/>
    <property type="molecule type" value="Genomic_DNA"/>
</dbReference>
<sequence length="493" mass="55274">MSDEGEKMMISGDDVVEERSRTKRGDVEREEKIGVKETSSPTCKHKVGRGLCKSLSLRNDEFCRKHSMKKPKSNRNGGDEKPQLHLENSKQIEDKEKTIHKGCSEESLLQLENGEEEEEEEEDIETEIVESEGEKEENEVVMEENGVKGKKIAREGLDQSLILIDSKRRTRAVNARYKDSDFPEFQLGKRMRVSNSFVSGAKVSKPRKEVSDKQSPLEIKPNLFCALFLYLRYPKLSHDEIAILCPVCCGLCNCKNCLRKHGNLTHAVNSEMKIERGVKENYCKYMIHLLYPILKKLDDDQMLEKETEARIRGIQVSNFGVQYSGCAIDERSYCNFCETSIVDYYRGCSNCLYELCLTCCKEIRSGCPQGGLEEIKVEYIDRGAEYLHGGIPPSPAARCESSKSRENIGSHVEANSENCAGPVSMWDVKENGSIPCPPKSMGGCGCGTLQLRSMLRDGTVSDLAMEAKVIAESYSPPKDLTQGCSCFNSVGKI</sequence>
<keyword evidence="7" id="KW-1185">Reference proteome</keyword>
<evidence type="ECO:0000256" key="2">
    <source>
        <dbReference type="ARBA" id="ARBA00006801"/>
    </source>
</evidence>
<feature type="compositionally biased region" description="Acidic residues" evidence="5">
    <location>
        <begin position="113"/>
        <end position="142"/>
    </location>
</feature>
<accession>A0A7J7MRG8</accession>
<feature type="region of interest" description="Disordered" evidence="5">
    <location>
        <begin position="1"/>
        <end position="47"/>
    </location>
</feature>
<evidence type="ECO:0000256" key="5">
    <source>
        <dbReference type="SAM" id="MobiDB-lite"/>
    </source>
</evidence>
<feature type="compositionally biased region" description="Basic and acidic residues" evidence="5">
    <location>
        <begin position="77"/>
        <end position="104"/>
    </location>
</feature>
<gene>
    <name evidence="6" type="ORF">GIB67_004310</name>
</gene>
<dbReference type="InterPro" id="IPR045109">
    <property type="entry name" value="LSDs-like"/>
</dbReference>
<dbReference type="GO" id="GO:0000785">
    <property type="term" value="C:chromatin"/>
    <property type="evidence" value="ECO:0007669"/>
    <property type="project" value="TreeGrafter"/>
</dbReference>
<evidence type="ECO:0000313" key="7">
    <source>
        <dbReference type="Proteomes" id="UP000541444"/>
    </source>
</evidence>
<feature type="region of interest" description="Disordered" evidence="5">
    <location>
        <begin position="62"/>
        <end position="146"/>
    </location>
</feature>
<feature type="compositionally biased region" description="Basic and acidic residues" evidence="5">
    <location>
        <begin position="17"/>
        <end position="35"/>
    </location>
</feature>
<dbReference type="PANTHER" id="PTHR12549">
    <property type="entry name" value="JMJC DOMAIN-CONTAINING HISTONE DEMETHYLATION PROTEIN"/>
    <property type="match status" value="1"/>
</dbReference>
<comment type="caution">
    <text evidence="6">The sequence shown here is derived from an EMBL/GenBank/DDBJ whole genome shotgun (WGS) entry which is preliminary data.</text>
</comment>
<evidence type="ECO:0000256" key="1">
    <source>
        <dbReference type="ARBA" id="ARBA00004123"/>
    </source>
</evidence>
<evidence type="ECO:0000313" key="6">
    <source>
        <dbReference type="EMBL" id="KAF6157372.1"/>
    </source>
</evidence>
<evidence type="ECO:0000256" key="3">
    <source>
        <dbReference type="ARBA" id="ARBA00022723"/>
    </source>
</evidence>
<dbReference type="GO" id="GO:0031490">
    <property type="term" value="F:chromatin DNA binding"/>
    <property type="evidence" value="ECO:0007669"/>
    <property type="project" value="TreeGrafter"/>
</dbReference>